<gene>
    <name evidence="8" type="ORF">Rsub_11028</name>
</gene>
<dbReference type="InterPro" id="IPR000244">
    <property type="entry name" value="Ribosomal_bL9"/>
</dbReference>
<keyword evidence="2" id="KW-0689">Ribosomal protein</keyword>
<dbReference type="STRING" id="307507.A0A2V0PBZ0"/>
<dbReference type="SUPFAM" id="SSF55658">
    <property type="entry name" value="L9 N-domain-like"/>
    <property type="match status" value="1"/>
</dbReference>
<evidence type="ECO:0000313" key="8">
    <source>
        <dbReference type="EMBL" id="GBF97381.1"/>
    </source>
</evidence>
<evidence type="ECO:0000313" key="9">
    <source>
        <dbReference type="Proteomes" id="UP000247498"/>
    </source>
</evidence>
<dbReference type="SUPFAM" id="SSF55653">
    <property type="entry name" value="Ribosomal protein L9 C-domain"/>
    <property type="match status" value="1"/>
</dbReference>
<dbReference type="EMBL" id="BDRX01000097">
    <property type="protein sequence ID" value="GBF97381.1"/>
    <property type="molecule type" value="Genomic_DNA"/>
</dbReference>
<evidence type="ECO:0000256" key="3">
    <source>
        <dbReference type="ARBA" id="ARBA00023274"/>
    </source>
</evidence>
<dbReference type="InterPro" id="IPR020070">
    <property type="entry name" value="Ribosomal_bL9_N"/>
</dbReference>
<dbReference type="InterPro" id="IPR036791">
    <property type="entry name" value="Ribosomal_bL9_C_sf"/>
</dbReference>
<accession>A0A2V0PBZ0</accession>
<comment type="similarity">
    <text evidence="1">Belongs to the bacterial ribosomal protein bL9 family.</text>
</comment>
<dbReference type="Gene3D" id="3.10.430.100">
    <property type="entry name" value="Ribosomal protein L9, C-terminal domain"/>
    <property type="match status" value="1"/>
</dbReference>
<dbReference type="Proteomes" id="UP000247498">
    <property type="component" value="Unassembled WGS sequence"/>
</dbReference>
<feature type="domain" description="Ribosomal protein L9" evidence="7">
    <location>
        <begin position="57"/>
        <end position="99"/>
    </location>
</feature>
<evidence type="ECO:0000259" key="7">
    <source>
        <dbReference type="Pfam" id="PF01281"/>
    </source>
</evidence>
<evidence type="ECO:0000256" key="6">
    <source>
        <dbReference type="SAM" id="MobiDB-lite"/>
    </source>
</evidence>
<dbReference type="Pfam" id="PF01281">
    <property type="entry name" value="Ribosomal_L9_N"/>
    <property type="match status" value="1"/>
</dbReference>
<proteinExistence type="inferred from homology"/>
<dbReference type="Gene3D" id="3.40.5.10">
    <property type="entry name" value="Ribosomal protein L9, N-terminal domain"/>
    <property type="match status" value="1"/>
</dbReference>
<dbReference type="GO" id="GO:0003735">
    <property type="term" value="F:structural constituent of ribosome"/>
    <property type="evidence" value="ECO:0007669"/>
    <property type="project" value="InterPro"/>
</dbReference>
<dbReference type="InParanoid" id="A0A2V0PBZ0"/>
<dbReference type="OrthoDB" id="5555409at2759"/>
<sequence>MAAAAAAEASAVAQQQGGAAWWRAAAAAPAPTCWPSQLGPAAGPCQQQWRQKHTVRMVLLQDHPRLGAAGAVVDVRAGYARHTLYPSKAADYAVPGVLRRMREQGLLREDPAAAAAAVGRRGRGRARGRAAPAAAPHADGGALQGIEAQLPEALRLLSTRGVTTRRRYRWRTEEQGMVGEVRAADVSALVERQLRVELPKSLVMLAEPITGFGEFKVPLNLAGPDGQQVEVRVEVLKTRRL</sequence>
<dbReference type="InterPro" id="IPR036935">
    <property type="entry name" value="Ribosomal_bL9_N_sf"/>
</dbReference>
<protein>
    <recommendedName>
        <fullName evidence="5">Large ribosomal subunit protein bL9c</fullName>
    </recommendedName>
    <alternativeName>
        <fullName evidence="4">CL9</fullName>
    </alternativeName>
</protein>
<comment type="caution">
    <text evidence="8">The sequence shown here is derived from an EMBL/GenBank/DDBJ whole genome shotgun (WGS) entry which is preliminary data.</text>
</comment>
<dbReference type="InterPro" id="IPR009027">
    <property type="entry name" value="Ribosomal_bL9/RNase_H1_N"/>
</dbReference>
<evidence type="ECO:0000256" key="1">
    <source>
        <dbReference type="ARBA" id="ARBA00010605"/>
    </source>
</evidence>
<dbReference type="AlphaFoldDB" id="A0A2V0PBZ0"/>
<evidence type="ECO:0000256" key="5">
    <source>
        <dbReference type="ARBA" id="ARBA00035193"/>
    </source>
</evidence>
<reference evidence="8 9" key="1">
    <citation type="journal article" date="2018" name="Sci. Rep.">
        <title>Raphidocelis subcapitata (=Pseudokirchneriella subcapitata) provides an insight into genome evolution and environmental adaptations in the Sphaeropleales.</title>
        <authorList>
            <person name="Suzuki S."/>
            <person name="Yamaguchi H."/>
            <person name="Nakajima N."/>
            <person name="Kawachi M."/>
        </authorList>
    </citation>
    <scope>NUCLEOTIDE SEQUENCE [LARGE SCALE GENOMIC DNA]</scope>
    <source>
        <strain evidence="8 9">NIES-35</strain>
    </source>
</reference>
<evidence type="ECO:0000256" key="2">
    <source>
        <dbReference type="ARBA" id="ARBA00022980"/>
    </source>
</evidence>
<evidence type="ECO:0000256" key="4">
    <source>
        <dbReference type="ARBA" id="ARBA00031047"/>
    </source>
</evidence>
<dbReference type="GO" id="GO:0005840">
    <property type="term" value="C:ribosome"/>
    <property type="evidence" value="ECO:0007669"/>
    <property type="project" value="UniProtKB-KW"/>
</dbReference>
<organism evidence="8 9">
    <name type="scientific">Raphidocelis subcapitata</name>
    <dbReference type="NCBI Taxonomy" id="307507"/>
    <lineage>
        <taxon>Eukaryota</taxon>
        <taxon>Viridiplantae</taxon>
        <taxon>Chlorophyta</taxon>
        <taxon>core chlorophytes</taxon>
        <taxon>Chlorophyceae</taxon>
        <taxon>CS clade</taxon>
        <taxon>Sphaeropleales</taxon>
        <taxon>Selenastraceae</taxon>
        <taxon>Raphidocelis</taxon>
    </lineage>
</organism>
<dbReference type="GO" id="GO:1990904">
    <property type="term" value="C:ribonucleoprotein complex"/>
    <property type="evidence" value="ECO:0007669"/>
    <property type="project" value="UniProtKB-KW"/>
</dbReference>
<keyword evidence="3" id="KW-0687">Ribonucleoprotein</keyword>
<dbReference type="PANTHER" id="PTHR21368">
    <property type="entry name" value="50S RIBOSOMAL PROTEIN L9"/>
    <property type="match status" value="1"/>
</dbReference>
<feature type="region of interest" description="Disordered" evidence="6">
    <location>
        <begin position="118"/>
        <end position="139"/>
    </location>
</feature>
<dbReference type="GO" id="GO:0006412">
    <property type="term" value="P:translation"/>
    <property type="evidence" value="ECO:0007669"/>
    <property type="project" value="InterPro"/>
</dbReference>
<feature type="compositionally biased region" description="Low complexity" evidence="6">
    <location>
        <begin position="129"/>
        <end position="139"/>
    </location>
</feature>
<keyword evidence="9" id="KW-1185">Reference proteome</keyword>
<name>A0A2V0PBZ0_9CHLO</name>